<dbReference type="InterPro" id="IPR002347">
    <property type="entry name" value="SDR_fam"/>
</dbReference>
<dbReference type="PRINTS" id="PR00080">
    <property type="entry name" value="SDRFAMILY"/>
</dbReference>
<dbReference type="PRINTS" id="PR00081">
    <property type="entry name" value="GDHRDH"/>
</dbReference>
<dbReference type="InterPro" id="IPR036812">
    <property type="entry name" value="NAD(P)_OxRdtase_dom_sf"/>
</dbReference>
<organism evidence="5 6">
    <name type="scientific">Talaromyces atroroseus</name>
    <dbReference type="NCBI Taxonomy" id="1441469"/>
    <lineage>
        <taxon>Eukaryota</taxon>
        <taxon>Fungi</taxon>
        <taxon>Dikarya</taxon>
        <taxon>Ascomycota</taxon>
        <taxon>Pezizomycotina</taxon>
        <taxon>Eurotiomycetes</taxon>
        <taxon>Eurotiomycetidae</taxon>
        <taxon>Eurotiales</taxon>
        <taxon>Trichocomaceae</taxon>
        <taxon>Talaromyces</taxon>
        <taxon>Talaromyces sect. Trachyspermi</taxon>
    </lineage>
</organism>
<dbReference type="AlphaFoldDB" id="A0A1Q5Q6Q4"/>
<dbReference type="GO" id="GO:0016491">
    <property type="term" value="F:oxidoreductase activity"/>
    <property type="evidence" value="ECO:0007669"/>
    <property type="project" value="UniProtKB-KW"/>
</dbReference>
<evidence type="ECO:0000313" key="5">
    <source>
        <dbReference type="EMBL" id="OKL55524.1"/>
    </source>
</evidence>
<evidence type="ECO:0000313" key="6">
    <source>
        <dbReference type="Proteomes" id="UP000214365"/>
    </source>
</evidence>
<evidence type="ECO:0000256" key="3">
    <source>
        <dbReference type="RuleBase" id="RU000363"/>
    </source>
</evidence>
<dbReference type="EMBL" id="LFMY01000020">
    <property type="protein sequence ID" value="OKL55524.1"/>
    <property type="molecule type" value="Genomic_DNA"/>
</dbReference>
<dbReference type="RefSeq" id="XP_020115645.1">
    <property type="nucleotide sequence ID" value="XM_020264192.1"/>
</dbReference>
<accession>A0A1Q5Q6Q4</accession>
<dbReference type="SUPFAM" id="SSF51735">
    <property type="entry name" value="NAD(P)-binding Rossmann-fold domains"/>
    <property type="match status" value="1"/>
</dbReference>
<keyword evidence="2" id="KW-0560">Oxidoreductase</keyword>
<dbReference type="Proteomes" id="UP000214365">
    <property type="component" value="Unassembled WGS sequence"/>
</dbReference>
<feature type="domain" description="NADP-dependent oxidoreductase" evidence="4">
    <location>
        <begin position="323"/>
        <end position="428"/>
    </location>
</feature>
<dbReference type="InterPro" id="IPR023210">
    <property type="entry name" value="NADP_OxRdtase_dom"/>
</dbReference>
<proteinExistence type="inferred from homology"/>
<gene>
    <name evidence="5" type="ORF">UA08_09209</name>
</gene>
<evidence type="ECO:0000256" key="2">
    <source>
        <dbReference type="ARBA" id="ARBA00023002"/>
    </source>
</evidence>
<dbReference type="Gene3D" id="3.40.50.720">
    <property type="entry name" value="NAD(P)-binding Rossmann-like Domain"/>
    <property type="match status" value="1"/>
</dbReference>
<dbReference type="GeneID" id="31008965"/>
<protein>
    <recommendedName>
        <fullName evidence="4">NADP-dependent oxidoreductase domain-containing protein</fullName>
    </recommendedName>
</protein>
<comment type="similarity">
    <text evidence="1 3">Belongs to the short-chain dehydrogenases/reductases (SDR) family.</text>
</comment>
<dbReference type="SUPFAM" id="SSF51430">
    <property type="entry name" value="NAD(P)-linked oxidoreductase"/>
    <property type="match status" value="1"/>
</dbReference>
<evidence type="ECO:0000256" key="1">
    <source>
        <dbReference type="ARBA" id="ARBA00006484"/>
    </source>
</evidence>
<dbReference type="PANTHER" id="PTHR43157">
    <property type="entry name" value="PHOSPHATIDYLINOSITOL-GLYCAN BIOSYNTHESIS CLASS F PROTEIN-RELATED"/>
    <property type="match status" value="1"/>
</dbReference>
<dbReference type="Gene3D" id="3.20.20.100">
    <property type="entry name" value="NADP-dependent oxidoreductase domain"/>
    <property type="match status" value="1"/>
</dbReference>
<comment type="caution">
    <text evidence="5">The sequence shown here is derived from an EMBL/GenBank/DDBJ whole genome shotgun (WGS) entry which is preliminary data.</text>
</comment>
<dbReference type="CDD" id="cd05327">
    <property type="entry name" value="retinol-DH_like_SDR_c_like"/>
    <property type="match status" value="1"/>
</dbReference>
<dbReference type="Pfam" id="PF00248">
    <property type="entry name" value="Aldo_ket_red"/>
    <property type="match status" value="1"/>
</dbReference>
<dbReference type="InterPro" id="IPR036291">
    <property type="entry name" value="NAD(P)-bd_dom_sf"/>
</dbReference>
<dbReference type="Pfam" id="PF00106">
    <property type="entry name" value="adh_short"/>
    <property type="match status" value="1"/>
</dbReference>
<keyword evidence="6" id="KW-1185">Reference proteome</keyword>
<dbReference type="STRING" id="1441469.A0A1Q5Q6Q4"/>
<evidence type="ECO:0000259" key="4">
    <source>
        <dbReference type="Pfam" id="PF00248"/>
    </source>
</evidence>
<reference evidence="5 6" key="1">
    <citation type="submission" date="2015-06" db="EMBL/GenBank/DDBJ databases">
        <title>Talaromyces atroroseus IBT 11181 draft genome.</title>
        <authorList>
            <person name="Rasmussen K.B."/>
            <person name="Rasmussen S."/>
            <person name="Petersen B."/>
            <person name="Sicheritz-Ponten T."/>
            <person name="Mortensen U.H."/>
            <person name="Thrane U."/>
        </authorList>
    </citation>
    <scope>NUCLEOTIDE SEQUENCE [LARGE SCALE GENOMIC DNA]</scope>
    <source>
        <strain evidence="5 6">IBT 11181</strain>
    </source>
</reference>
<name>A0A1Q5Q6Q4_TALAT</name>
<dbReference type="OrthoDB" id="191139at2759"/>
<dbReference type="PANTHER" id="PTHR43157:SF31">
    <property type="entry name" value="PHOSPHATIDYLINOSITOL-GLYCAN BIOSYNTHESIS CLASS F PROTEIN"/>
    <property type="match status" value="1"/>
</dbReference>
<sequence length="466" mass="51849">MSTFNPATDIPSLTGKVILITGANTGIGKETIISLAKHNPDKIYLASRDKGRANQAIDDIQKAVPGAPIEFIPLDLASLDSVRDAAATFHARSNRLDILINNAGIMAVPSGKTKDGFEIQLGVNHLGHFFLTKLLLPTLQNTAAQASSPMDVRVVNLSSMAYASTPSDGIHFKNLNVGRKPWDVWMRYGQSKLANVLFTKELAGRHSEFTTVAVHPGFINSDLWSTHWTAQFTRWMFNGTWLTVESGSHNSLWAATSPDVKSGNFYFPGGKLENGSKHSNNPKLAKALWDWSEQAVEKFQDFRRYGLSFFECRLGKSGLKVSKIIFGCMSYGNSEWGKWVLDEEATLPLLKAAYDAGINTWDTVEIYLNAQSEVIVRRAIEKFNIPSERLLILTKCFGAVDEENMSNRYGLSRTHSFDSVEASIHHLDPDVEMEETLKALVQSGMVRYLVAWLVWVKITFLNNADE</sequence>